<evidence type="ECO:0000256" key="1">
    <source>
        <dbReference type="ARBA" id="ARBA00004651"/>
    </source>
</evidence>
<evidence type="ECO:0000313" key="10">
    <source>
        <dbReference type="EMBL" id="GAK50116.1"/>
    </source>
</evidence>
<keyword evidence="9" id="KW-0479">Metal-binding</keyword>
<keyword evidence="2 9" id="KW-1003">Cell membrane</keyword>
<evidence type="ECO:0000256" key="6">
    <source>
        <dbReference type="ARBA" id="ARBA00023303"/>
    </source>
</evidence>
<organism evidence="10">
    <name type="scientific">Candidatus Moduliflexus flocculans</name>
    <dbReference type="NCBI Taxonomy" id="1499966"/>
    <lineage>
        <taxon>Bacteria</taxon>
        <taxon>Candidatus Moduliflexota</taxon>
        <taxon>Candidatus Moduliflexia</taxon>
        <taxon>Candidatus Moduliflexales</taxon>
        <taxon>Candidatus Moduliflexaceae</taxon>
    </lineage>
</organism>
<comment type="similarity">
    <text evidence="7 9">Belongs to the fluoride channel Fluc/FEX (TC 1.A.43) family.</text>
</comment>
<keyword evidence="3 9" id="KW-0812">Transmembrane</keyword>
<dbReference type="GO" id="GO:0046872">
    <property type="term" value="F:metal ion binding"/>
    <property type="evidence" value="ECO:0007669"/>
    <property type="project" value="UniProtKB-KW"/>
</dbReference>
<feature type="transmembrane region" description="Helical" evidence="9">
    <location>
        <begin position="108"/>
        <end position="128"/>
    </location>
</feature>
<keyword evidence="4 9" id="KW-1133">Transmembrane helix</keyword>
<keyword evidence="9" id="KW-0406">Ion transport</keyword>
<evidence type="ECO:0000256" key="3">
    <source>
        <dbReference type="ARBA" id="ARBA00022692"/>
    </source>
</evidence>
<dbReference type="InterPro" id="IPR003691">
    <property type="entry name" value="FluC"/>
</dbReference>
<dbReference type="EMBL" id="DF820455">
    <property type="protein sequence ID" value="GAK50116.1"/>
    <property type="molecule type" value="Genomic_DNA"/>
</dbReference>
<comment type="function">
    <text evidence="9">Fluoride-specific ion channel. Important for reducing fluoride concentration in the cell, thus reducing its toxicity.</text>
</comment>
<dbReference type="HOGENOM" id="CLU_114342_3_2_0"/>
<feature type="transmembrane region" description="Helical" evidence="9">
    <location>
        <begin position="70"/>
        <end position="88"/>
    </location>
</feature>
<comment type="activity regulation">
    <text evidence="9">Na(+) is not transported, but it plays an essential structural role and its presence is essential for fluoride channel function.</text>
</comment>
<keyword evidence="9" id="KW-0915">Sodium</keyword>
<keyword evidence="9" id="KW-0813">Transport</keyword>
<evidence type="ECO:0000256" key="9">
    <source>
        <dbReference type="HAMAP-Rule" id="MF_00454"/>
    </source>
</evidence>
<dbReference type="STRING" id="1499966.U14_01342"/>
<evidence type="ECO:0000313" key="11">
    <source>
        <dbReference type="Proteomes" id="UP000030700"/>
    </source>
</evidence>
<reference evidence="10" key="1">
    <citation type="journal article" date="2015" name="PeerJ">
        <title>First genomic representation of candidate bacterial phylum KSB3 points to enhanced environmental sensing as a trigger of wastewater bulking.</title>
        <authorList>
            <person name="Sekiguchi Y."/>
            <person name="Ohashi A."/>
            <person name="Parks D.H."/>
            <person name="Yamauchi T."/>
            <person name="Tyson G.W."/>
            <person name="Hugenholtz P."/>
        </authorList>
    </citation>
    <scope>NUCLEOTIDE SEQUENCE [LARGE SCALE GENOMIC DNA]</scope>
</reference>
<evidence type="ECO:0000256" key="8">
    <source>
        <dbReference type="ARBA" id="ARBA00035585"/>
    </source>
</evidence>
<dbReference type="Proteomes" id="UP000030700">
    <property type="component" value="Unassembled WGS sequence"/>
</dbReference>
<feature type="binding site" evidence="9">
    <location>
        <position position="81"/>
    </location>
    <ligand>
        <name>Na(+)</name>
        <dbReference type="ChEBI" id="CHEBI:29101"/>
        <note>structural</note>
    </ligand>
</feature>
<dbReference type="GO" id="GO:0140114">
    <property type="term" value="P:cellular detoxification of fluoride"/>
    <property type="evidence" value="ECO:0007669"/>
    <property type="project" value="UniProtKB-UniRule"/>
</dbReference>
<keyword evidence="11" id="KW-1185">Reference proteome</keyword>
<dbReference type="Pfam" id="PF02537">
    <property type="entry name" value="CRCB"/>
    <property type="match status" value="1"/>
</dbReference>
<dbReference type="HAMAP" id="MF_00454">
    <property type="entry name" value="FluC"/>
    <property type="match status" value="1"/>
</dbReference>
<dbReference type="PANTHER" id="PTHR28259">
    <property type="entry name" value="FLUORIDE EXPORT PROTEIN 1-RELATED"/>
    <property type="match status" value="1"/>
</dbReference>
<evidence type="ECO:0000256" key="5">
    <source>
        <dbReference type="ARBA" id="ARBA00023136"/>
    </source>
</evidence>
<dbReference type="GO" id="GO:0005886">
    <property type="term" value="C:plasma membrane"/>
    <property type="evidence" value="ECO:0007669"/>
    <property type="project" value="UniProtKB-SubCell"/>
</dbReference>
<evidence type="ECO:0000256" key="7">
    <source>
        <dbReference type="ARBA" id="ARBA00035120"/>
    </source>
</evidence>
<comment type="catalytic activity">
    <reaction evidence="8">
        <text>fluoride(in) = fluoride(out)</text>
        <dbReference type="Rhea" id="RHEA:76159"/>
        <dbReference type="ChEBI" id="CHEBI:17051"/>
    </reaction>
    <physiologicalReaction direction="left-to-right" evidence="8">
        <dbReference type="Rhea" id="RHEA:76160"/>
    </physiologicalReaction>
</comment>
<comment type="subcellular location">
    <subcellularLocation>
        <location evidence="1 9">Cell membrane</location>
        <topology evidence="1 9">Multi-pass membrane protein</topology>
    </subcellularLocation>
</comment>
<feature type="transmembrane region" description="Helical" evidence="9">
    <location>
        <begin position="5"/>
        <end position="24"/>
    </location>
</feature>
<gene>
    <name evidence="9" type="primary">fluC</name>
    <name evidence="9" type="synonym">crcB</name>
    <name evidence="10" type="ORF">U14_01342</name>
</gene>
<dbReference type="PANTHER" id="PTHR28259:SF1">
    <property type="entry name" value="FLUORIDE EXPORT PROTEIN 1-RELATED"/>
    <property type="match status" value="1"/>
</dbReference>
<dbReference type="GO" id="GO:0062054">
    <property type="term" value="F:fluoride channel activity"/>
    <property type="evidence" value="ECO:0007669"/>
    <property type="project" value="UniProtKB-UniRule"/>
</dbReference>
<feature type="transmembrane region" description="Helical" evidence="9">
    <location>
        <begin position="36"/>
        <end position="58"/>
    </location>
</feature>
<evidence type="ECO:0000256" key="2">
    <source>
        <dbReference type="ARBA" id="ARBA00022475"/>
    </source>
</evidence>
<feature type="binding site" evidence="9">
    <location>
        <position position="78"/>
    </location>
    <ligand>
        <name>Na(+)</name>
        <dbReference type="ChEBI" id="CHEBI:29101"/>
        <note>structural</note>
    </ligand>
</feature>
<dbReference type="AlphaFoldDB" id="A0A0S6VVH2"/>
<sequence length="130" mass="14498">MQKIWVSLVWIGIGSIFGAALRYLTTLAAQRYSLSFPYGTLTANWAGCFLIGCLTTLSAETGVLTSEVRLLLVTGFCGSFTTLSSMVYELSQFVETQEFWLAGMYWGITFFGAFVWFYLGGILIKLLLRL</sequence>
<accession>A0A0S6VVH2</accession>
<evidence type="ECO:0000256" key="4">
    <source>
        <dbReference type="ARBA" id="ARBA00022989"/>
    </source>
</evidence>
<keyword evidence="6 9" id="KW-0407">Ion channel</keyword>
<name>A0A0S6VVH2_9BACT</name>
<protein>
    <recommendedName>
        <fullName evidence="9">Fluoride-specific ion channel FluC</fullName>
    </recommendedName>
</protein>
<proteinExistence type="inferred from homology"/>
<keyword evidence="5 9" id="KW-0472">Membrane</keyword>